<dbReference type="EMBL" id="CP046902">
    <property type="protein sequence ID" value="QGZ30695.1"/>
    <property type="molecule type" value="Genomic_DNA"/>
</dbReference>
<dbReference type="OrthoDB" id="6116083at2"/>
<accession>A0A6I6LQA7</accession>
<evidence type="ECO:0000313" key="1">
    <source>
        <dbReference type="EMBL" id="QGZ30695.1"/>
    </source>
</evidence>
<reference evidence="1 2" key="1">
    <citation type="submission" date="2019-12" db="EMBL/GenBank/DDBJ databases">
        <title>Complete genome sequence of Pseudomonas stutzeri.</title>
        <authorList>
            <person name="Lim S.R."/>
            <person name="Kim J.H."/>
        </authorList>
    </citation>
    <scope>NUCLEOTIDE SEQUENCE [LARGE SCALE GENOMIC DNA]</scope>
    <source>
        <strain evidence="1 2">PM101005</strain>
    </source>
</reference>
<organism evidence="1 2">
    <name type="scientific">Stutzerimonas stutzeri</name>
    <name type="common">Pseudomonas stutzeri</name>
    <dbReference type="NCBI Taxonomy" id="316"/>
    <lineage>
        <taxon>Bacteria</taxon>
        <taxon>Pseudomonadati</taxon>
        <taxon>Pseudomonadota</taxon>
        <taxon>Gammaproteobacteria</taxon>
        <taxon>Pseudomonadales</taxon>
        <taxon>Pseudomonadaceae</taxon>
        <taxon>Stutzerimonas</taxon>
    </lineage>
</organism>
<dbReference type="Proteomes" id="UP000438983">
    <property type="component" value="Chromosome"/>
</dbReference>
<dbReference type="AlphaFoldDB" id="A0A6I6LQA7"/>
<name>A0A6I6LQA7_STUST</name>
<sequence>MTMEVSIALTLAACLVLLGNHLSRVAAERHRKRLSATDVQALQHSLEILQYVQKHRGLGGQSDAAAAAQRLAVASHLDRLWQEWKGEENRPTMRALWQQVRRNPANFEPHCLLIEQVLESIHVLELRLAYLGNPQVAGLCEACRALEDLGRLRGLAVRAANFERCPLDMQIQMRYLCLRLTDPLGGKTLSNLIEHLERNLINAPRVSLAPAECYALITPIIDERLQGIRHSIA</sequence>
<gene>
    <name evidence="1" type="ORF">GQA94_11695</name>
</gene>
<evidence type="ECO:0000313" key="2">
    <source>
        <dbReference type="Proteomes" id="UP000438983"/>
    </source>
</evidence>
<proteinExistence type="predicted"/>
<protein>
    <submittedName>
        <fullName evidence="1">Uncharacterized protein</fullName>
    </submittedName>
</protein>